<organism evidence="1 2">
    <name type="scientific">Leucothrix arctica</name>
    <dbReference type="NCBI Taxonomy" id="1481894"/>
    <lineage>
        <taxon>Bacteria</taxon>
        <taxon>Pseudomonadati</taxon>
        <taxon>Pseudomonadota</taxon>
        <taxon>Gammaproteobacteria</taxon>
        <taxon>Thiotrichales</taxon>
        <taxon>Thiotrichaceae</taxon>
        <taxon>Leucothrix</taxon>
    </lineage>
</organism>
<sequence length="131" mass="14942">MNEITPLLEQYNGLVNVIMNTDYSPQEYIATEQQLINTLKLLNGKLSYEHLASITRITQVVTTETVMVPMVDTISSIDGDESFNYLFNQFLDALDDDRNEVATAEACYQAMLKLDADRVEREGINLHPYFL</sequence>
<comment type="caution">
    <text evidence="1">The sequence shown here is derived from an EMBL/GenBank/DDBJ whole genome shotgun (WGS) entry which is preliminary data.</text>
</comment>
<dbReference type="Proteomes" id="UP000245506">
    <property type="component" value="Unassembled WGS sequence"/>
</dbReference>
<evidence type="ECO:0000313" key="1">
    <source>
        <dbReference type="EMBL" id="PWQ98335.1"/>
    </source>
</evidence>
<dbReference type="OrthoDB" id="5624654at2"/>
<name>A0A317CIE6_9GAMM</name>
<evidence type="ECO:0000313" key="2">
    <source>
        <dbReference type="Proteomes" id="UP000245506"/>
    </source>
</evidence>
<dbReference type="EMBL" id="QGKL01000012">
    <property type="protein sequence ID" value="PWQ98335.1"/>
    <property type="molecule type" value="Genomic_DNA"/>
</dbReference>
<dbReference type="AlphaFoldDB" id="A0A317CIE6"/>
<proteinExistence type="predicted"/>
<keyword evidence="2" id="KW-1185">Reference proteome</keyword>
<accession>A0A317CIE6</accession>
<dbReference type="RefSeq" id="WP_109822176.1">
    <property type="nucleotide sequence ID" value="NZ_QGKL01000012.1"/>
</dbReference>
<reference evidence="1 2" key="1">
    <citation type="submission" date="2018-05" db="EMBL/GenBank/DDBJ databases">
        <title>Leucothrix arctica sp. nov., isolated from Arctic seawater.</title>
        <authorList>
            <person name="Choi A."/>
            <person name="Baek K."/>
        </authorList>
    </citation>
    <scope>NUCLEOTIDE SEQUENCE [LARGE SCALE GENOMIC DNA]</scope>
    <source>
        <strain evidence="1 2">IMCC9719</strain>
    </source>
</reference>
<protein>
    <submittedName>
        <fullName evidence="1">Uncharacterized protein</fullName>
    </submittedName>
</protein>
<gene>
    <name evidence="1" type="ORF">DKT75_04180</name>
</gene>